<evidence type="ECO:0000256" key="6">
    <source>
        <dbReference type="ARBA" id="ARBA00023102"/>
    </source>
</evidence>
<dbReference type="GO" id="GO:0005737">
    <property type="term" value="C:cytoplasm"/>
    <property type="evidence" value="ECO:0007669"/>
    <property type="project" value="TreeGrafter"/>
</dbReference>
<dbReference type="InterPro" id="IPR016195">
    <property type="entry name" value="Pol/histidinol_Pase-like"/>
</dbReference>
<dbReference type="GO" id="GO:0004401">
    <property type="term" value="F:histidinol-phosphatase activity"/>
    <property type="evidence" value="ECO:0007669"/>
    <property type="project" value="UniProtKB-UniRule"/>
</dbReference>
<dbReference type="CDD" id="cd12110">
    <property type="entry name" value="PHP_HisPPase_Hisj_like"/>
    <property type="match status" value="1"/>
</dbReference>
<sequence length="270" mass="31559">MLCDYHIHTHRCGDAQGNYEEYIENALKVGLTEIGFSGHCPQYFLPKEKRTRHCAIPDEELEIYVEEVESLKTKYKDSITIKTGLEVDYIPGKEKEALSVVEFYDWDYLFLSVHFLGDWAFDHPKYIHCYENRDINEIYRSYYKTLMQGIETGCYNIIAHFDLPKKFRFQPTETIIEEDQAIELCKNFNMAIELNTAGYRKPIGEAYPSEDILRKCFQAQIPICLGSDAHRPDEVGKNFKTALDLLKKVGYTRLTQFNKKRKTSYPIGKE</sequence>
<dbReference type="GO" id="GO:0000105">
    <property type="term" value="P:L-histidine biosynthetic process"/>
    <property type="evidence" value="ECO:0007669"/>
    <property type="project" value="UniProtKB-UniRule"/>
</dbReference>
<protein>
    <recommendedName>
        <fullName evidence="3 8">Histidinol-phosphatase</fullName>
        <shortName evidence="8">HolPase</shortName>
        <ecNumber evidence="3 8">3.1.3.15</ecNumber>
    </recommendedName>
</protein>
<evidence type="ECO:0000256" key="4">
    <source>
        <dbReference type="ARBA" id="ARBA00022605"/>
    </source>
</evidence>
<accession>A0A7T1AMS0</accession>
<dbReference type="RefSeq" id="WP_218111274.1">
    <property type="nucleotide sequence ID" value="NZ_CP065383.1"/>
</dbReference>
<dbReference type="Gene3D" id="3.20.20.140">
    <property type="entry name" value="Metal-dependent hydrolases"/>
    <property type="match status" value="1"/>
</dbReference>
<dbReference type="PANTHER" id="PTHR21039:SF0">
    <property type="entry name" value="HISTIDINOL-PHOSPHATASE"/>
    <property type="match status" value="1"/>
</dbReference>
<dbReference type="InterPro" id="IPR004013">
    <property type="entry name" value="PHP_dom"/>
</dbReference>
<dbReference type="AlphaFoldDB" id="A0A7T1AMS0"/>
<dbReference type="EC" id="3.1.3.15" evidence="3 8"/>
<comment type="pathway">
    <text evidence="1 8">Amino-acid biosynthesis; L-histidine biosynthesis; L-histidine from 5-phospho-alpha-D-ribose 1-diphosphate: step 8/9.</text>
</comment>
<dbReference type="InterPro" id="IPR010140">
    <property type="entry name" value="Histidinol_P_phosphatase_HisJ"/>
</dbReference>
<dbReference type="Pfam" id="PF02811">
    <property type="entry name" value="PHP"/>
    <property type="match status" value="1"/>
</dbReference>
<evidence type="ECO:0000256" key="3">
    <source>
        <dbReference type="ARBA" id="ARBA00013085"/>
    </source>
</evidence>
<evidence type="ECO:0000256" key="2">
    <source>
        <dbReference type="ARBA" id="ARBA00009152"/>
    </source>
</evidence>
<keyword evidence="5 8" id="KW-0378">Hydrolase</keyword>
<dbReference type="NCBIfam" id="NF005596">
    <property type="entry name" value="PRK07328.1"/>
    <property type="match status" value="1"/>
</dbReference>
<dbReference type="KEGG" id="alam:RT761_02005"/>
<keyword evidence="11" id="KW-1185">Reference proteome</keyword>
<reference evidence="10 11" key="1">
    <citation type="journal article" date="2021" name="Nat. Commun.">
        <title>Isolation of a member of the candidate phylum Atribacteria reveals a unique cell membrane structure.</title>
        <authorList>
            <person name="Taiki K."/>
            <person name="Nobu M.K."/>
            <person name="Kusada H."/>
            <person name="Meng X.-Y."/>
            <person name="Hosoki N."/>
            <person name="Uematsu K."/>
            <person name="Yoshioka H."/>
            <person name="Kamagata Y."/>
            <person name="Tamaki H."/>
        </authorList>
    </citation>
    <scope>NUCLEOTIDE SEQUENCE [LARGE SCALE GENOMIC DNA]</scope>
    <source>
        <strain evidence="10 11">RT761</strain>
    </source>
</reference>
<keyword evidence="6 8" id="KW-0368">Histidine biosynthesis</keyword>
<dbReference type="EMBL" id="CP065383">
    <property type="protein sequence ID" value="QPM68781.1"/>
    <property type="molecule type" value="Genomic_DNA"/>
</dbReference>
<organism evidence="10 11">
    <name type="scientific">Atribacter laminatus</name>
    <dbReference type="NCBI Taxonomy" id="2847778"/>
    <lineage>
        <taxon>Bacteria</taxon>
        <taxon>Pseudomonadati</taxon>
        <taxon>Atribacterota</taxon>
        <taxon>Atribacteria</taxon>
        <taxon>Atribacterales</taxon>
        <taxon>Atribacteraceae</taxon>
        <taxon>Atribacter</taxon>
    </lineage>
</organism>
<dbReference type="SUPFAM" id="SSF89550">
    <property type="entry name" value="PHP domain-like"/>
    <property type="match status" value="1"/>
</dbReference>
<dbReference type="Proteomes" id="UP000594463">
    <property type="component" value="Chromosome"/>
</dbReference>
<evidence type="ECO:0000259" key="9">
    <source>
        <dbReference type="Pfam" id="PF02811"/>
    </source>
</evidence>
<feature type="domain" description="PHP" evidence="9">
    <location>
        <begin position="4"/>
        <end position="197"/>
    </location>
</feature>
<dbReference type="UniPathway" id="UPA00031">
    <property type="reaction ID" value="UER00013"/>
</dbReference>
<proteinExistence type="inferred from homology"/>
<evidence type="ECO:0000256" key="5">
    <source>
        <dbReference type="ARBA" id="ARBA00022801"/>
    </source>
</evidence>
<dbReference type="NCBIfam" id="TIGR01856">
    <property type="entry name" value="hisJ_fam"/>
    <property type="match status" value="1"/>
</dbReference>
<keyword evidence="4 8" id="KW-0028">Amino-acid biosynthesis</keyword>
<dbReference type="PANTHER" id="PTHR21039">
    <property type="entry name" value="HISTIDINOL PHOSPHATASE-RELATED"/>
    <property type="match status" value="1"/>
</dbReference>
<dbReference type="NCBIfam" id="NF005996">
    <property type="entry name" value="PRK08123.1"/>
    <property type="match status" value="1"/>
</dbReference>
<comment type="catalytic activity">
    <reaction evidence="7 8">
        <text>L-histidinol phosphate + H2O = L-histidinol + phosphate</text>
        <dbReference type="Rhea" id="RHEA:14465"/>
        <dbReference type="ChEBI" id="CHEBI:15377"/>
        <dbReference type="ChEBI" id="CHEBI:43474"/>
        <dbReference type="ChEBI" id="CHEBI:57699"/>
        <dbReference type="ChEBI" id="CHEBI:57980"/>
        <dbReference type="EC" id="3.1.3.15"/>
    </reaction>
</comment>
<evidence type="ECO:0000256" key="8">
    <source>
        <dbReference type="RuleBase" id="RU366003"/>
    </source>
</evidence>
<evidence type="ECO:0000313" key="10">
    <source>
        <dbReference type="EMBL" id="QPM68781.1"/>
    </source>
</evidence>
<name>A0A7T1AMS0_ATRLM</name>
<evidence type="ECO:0000256" key="7">
    <source>
        <dbReference type="ARBA" id="ARBA00049158"/>
    </source>
</evidence>
<gene>
    <name evidence="10" type="primary">hisK</name>
    <name evidence="10" type="ORF">RT761_02005</name>
</gene>
<comment type="similarity">
    <text evidence="2 8">Belongs to the PHP hydrolase family. HisK subfamily.</text>
</comment>
<evidence type="ECO:0000313" key="11">
    <source>
        <dbReference type="Proteomes" id="UP000594463"/>
    </source>
</evidence>
<evidence type="ECO:0000256" key="1">
    <source>
        <dbReference type="ARBA" id="ARBA00004970"/>
    </source>
</evidence>